<dbReference type="AlphaFoldDB" id="A0A6B0UMR5"/>
<protein>
    <submittedName>
        <fullName evidence="2">Putative secreted protein</fullName>
    </submittedName>
</protein>
<proteinExistence type="predicted"/>
<accession>A0A6B0UMR5</accession>
<keyword evidence="1" id="KW-0732">Signal</keyword>
<feature type="signal peptide" evidence="1">
    <location>
        <begin position="1"/>
        <end position="23"/>
    </location>
</feature>
<feature type="chain" id="PRO_5025523740" evidence="1">
    <location>
        <begin position="24"/>
        <end position="118"/>
    </location>
</feature>
<evidence type="ECO:0000256" key="1">
    <source>
        <dbReference type="SAM" id="SignalP"/>
    </source>
</evidence>
<dbReference type="EMBL" id="GIFC01008810">
    <property type="protein sequence ID" value="MXU90893.1"/>
    <property type="molecule type" value="Transcribed_RNA"/>
</dbReference>
<reference evidence="2" key="1">
    <citation type="submission" date="2019-12" db="EMBL/GenBank/DDBJ databases">
        <title>An insight into the sialome of adult female Ixodes ricinus ticks feeding for 6 days.</title>
        <authorList>
            <person name="Perner J."/>
            <person name="Ribeiro J.M.C."/>
        </authorList>
    </citation>
    <scope>NUCLEOTIDE SEQUENCE</scope>
    <source>
        <strain evidence="2">Semi-engorged</strain>
        <tissue evidence="2">Salivary glands</tissue>
    </source>
</reference>
<name>A0A6B0UMR5_IXORI</name>
<evidence type="ECO:0000313" key="2">
    <source>
        <dbReference type="EMBL" id="MXU90893.1"/>
    </source>
</evidence>
<organism evidence="2">
    <name type="scientific">Ixodes ricinus</name>
    <name type="common">Common tick</name>
    <name type="synonym">Acarus ricinus</name>
    <dbReference type="NCBI Taxonomy" id="34613"/>
    <lineage>
        <taxon>Eukaryota</taxon>
        <taxon>Metazoa</taxon>
        <taxon>Ecdysozoa</taxon>
        <taxon>Arthropoda</taxon>
        <taxon>Chelicerata</taxon>
        <taxon>Arachnida</taxon>
        <taxon>Acari</taxon>
        <taxon>Parasitiformes</taxon>
        <taxon>Ixodida</taxon>
        <taxon>Ixodoidea</taxon>
        <taxon>Ixodidae</taxon>
        <taxon>Ixodinae</taxon>
        <taxon>Ixodes</taxon>
    </lineage>
</organism>
<sequence>MNAPPKWSSILIFFSFLQPPSQLSHQAARWSQAKSDTAACVSKLWLQVKNCRSDQQCNRAVRMVNWGQSLRDISSVGYTDVNKHAVVCNPFSDSEIVKVVKPRNGRVALCRKPNRCCC</sequence>